<protein>
    <submittedName>
        <fullName evidence="1">Uncharacterized protein</fullName>
    </submittedName>
</protein>
<name>A0A8J2BRM2_9BACT</name>
<dbReference type="Proteomes" id="UP000663859">
    <property type="component" value="Unassembled WGS sequence"/>
</dbReference>
<evidence type="ECO:0000313" key="1">
    <source>
        <dbReference type="EMBL" id="CAF0705004.1"/>
    </source>
</evidence>
<comment type="caution">
    <text evidence="1">The sequence shown here is derived from an EMBL/GenBank/DDBJ whole genome shotgun (WGS) entry which is preliminary data.</text>
</comment>
<dbReference type="AlphaFoldDB" id="A0A8J2BRM2"/>
<evidence type="ECO:0000313" key="2">
    <source>
        <dbReference type="Proteomes" id="UP000663859"/>
    </source>
</evidence>
<dbReference type="RefSeq" id="WP_174582595.1">
    <property type="nucleotide sequence ID" value="NZ_CAJNOB010000070.1"/>
</dbReference>
<reference evidence="1" key="1">
    <citation type="submission" date="2021-02" db="EMBL/GenBank/DDBJ databases">
        <authorList>
            <person name="Cremers G."/>
            <person name="Picone N."/>
        </authorList>
    </citation>
    <scope>NUCLEOTIDE SEQUENCE</scope>
    <source>
        <strain evidence="1">PQ17</strain>
    </source>
</reference>
<gene>
    <name evidence="1" type="ORF">MPNT_80062</name>
</gene>
<proteinExistence type="predicted"/>
<dbReference type="EMBL" id="CAJNOB010000070">
    <property type="protein sequence ID" value="CAF0705004.1"/>
    <property type="molecule type" value="Genomic_DNA"/>
</dbReference>
<accession>A0A8J2BRM2</accession>
<sequence length="62" mass="6791">MIADFSEYQRTYGRAALRGDSLPEQVPPEAVGHLPVGTLELQISTPPLGSYFPGLLGHRRRA</sequence>
<keyword evidence="2" id="KW-1185">Reference proteome</keyword>
<organism evidence="1 2">
    <name type="scientific">Candidatus Methylacidithermus pantelleriae</name>
    <dbReference type="NCBI Taxonomy" id="2744239"/>
    <lineage>
        <taxon>Bacteria</taxon>
        <taxon>Pseudomonadati</taxon>
        <taxon>Verrucomicrobiota</taxon>
        <taxon>Methylacidiphilae</taxon>
        <taxon>Methylacidiphilales</taxon>
        <taxon>Methylacidiphilaceae</taxon>
        <taxon>Candidatus Methylacidithermus</taxon>
    </lineage>
</organism>